<dbReference type="OrthoDB" id="5789348at2759"/>
<reference evidence="2 3" key="1">
    <citation type="submission" date="2018-08" db="EMBL/GenBank/DDBJ databases">
        <authorList>
            <person name="Laetsch R D."/>
            <person name="Stevens L."/>
            <person name="Kumar S."/>
            <person name="Blaxter L. M."/>
        </authorList>
    </citation>
    <scope>NUCLEOTIDE SEQUENCE [LARGE SCALE GENOMIC DNA]</scope>
</reference>
<feature type="compositionally biased region" description="Basic and acidic residues" evidence="1">
    <location>
        <begin position="30"/>
        <end position="42"/>
    </location>
</feature>
<accession>A0A3P6SZQ3</accession>
<evidence type="ECO:0000313" key="3">
    <source>
        <dbReference type="Proteomes" id="UP000277928"/>
    </source>
</evidence>
<evidence type="ECO:0000256" key="1">
    <source>
        <dbReference type="SAM" id="MobiDB-lite"/>
    </source>
</evidence>
<dbReference type="EMBL" id="UYRX01000238">
    <property type="protein sequence ID" value="VDK78237.1"/>
    <property type="molecule type" value="Genomic_DNA"/>
</dbReference>
<keyword evidence="3" id="KW-1185">Reference proteome</keyword>
<dbReference type="Proteomes" id="UP000277928">
    <property type="component" value="Unassembled WGS sequence"/>
</dbReference>
<dbReference type="AlphaFoldDB" id="A0A3P6SZQ3"/>
<feature type="compositionally biased region" description="Polar residues" evidence="1">
    <location>
        <begin position="1"/>
        <end position="13"/>
    </location>
</feature>
<sequence>MTLNKAEQLSRCNQLPAEKPKSNRNFGVLDDNKASSENESVLKSKHPGKNSSVNEAQPPVGHAVGVDLLSTDITAERTGGIFHEPIKIAILKECPSATFSYMMKVRKVAEDIYVPAKIVVTHLHQAGVDISFHMDTKLHPELPSLYLRIFCPNFKPKQVWINGKEYIR</sequence>
<protein>
    <submittedName>
        <fullName evidence="2">Uncharacterized protein</fullName>
    </submittedName>
</protein>
<dbReference type="OMA" id="RIFCPNY"/>
<proteinExistence type="predicted"/>
<evidence type="ECO:0000313" key="2">
    <source>
        <dbReference type="EMBL" id="VDK78237.1"/>
    </source>
</evidence>
<name>A0A3P6SZQ3_LITSI</name>
<gene>
    <name evidence="2" type="ORF">NLS_LOCUS4004</name>
</gene>
<organism evidence="2 3">
    <name type="scientific">Litomosoides sigmodontis</name>
    <name type="common">Filarial nematode worm</name>
    <dbReference type="NCBI Taxonomy" id="42156"/>
    <lineage>
        <taxon>Eukaryota</taxon>
        <taxon>Metazoa</taxon>
        <taxon>Ecdysozoa</taxon>
        <taxon>Nematoda</taxon>
        <taxon>Chromadorea</taxon>
        <taxon>Rhabditida</taxon>
        <taxon>Spirurina</taxon>
        <taxon>Spiruromorpha</taxon>
        <taxon>Filarioidea</taxon>
        <taxon>Onchocercidae</taxon>
        <taxon>Litomosoides</taxon>
    </lineage>
</organism>
<feature type="region of interest" description="Disordered" evidence="1">
    <location>
        <begin position="1"/>
        <end position="59"/>
    </location>
</feature>